<keyword evidence="4" id="KW-1185">Reference proteome</keyword>
<dbReference type="Proteomes" id="UP001153076">
    <property type="component" value="Unassembled WGS sequence"/>
</dbReference>
<dbReference type="PANTHER" id="PTHR11242">
    <property type="entry name" value="ARYL HYDROCARBON RECEPTOR INTERACTING PROTEIN RELATED"/>
    <property type="match status" value="1"/>
</dbReference>
<dbReference type="PANTHER" id="PTHR11242:SF0">
    <property type="entry name" value="TPR_REGION DOMAIN-CONTAINING PROTEIN"/>
    <property type="match status" value="1"/>
</dbReference>
<evidence type="ECO:0000256" key="2">
    <source>
        <dbReference type="ARBA" id="ARBA00022803"/>
    </source>
</evidence>
<keyword evidence="1" id="KW-0677">Repeat</keyword>
<dbReference type="SUPFAM" id="SSF48452">
    <property type="entry name" value="TPR-like"/>
    <property type="match status" value="1"/>
</dbReference>
<dbReference type="OrthoDB" id="433738at2759"/>
<organism evidence="3 4">
    <name type="scientific">Carnegiea gigantea</name>
    <dbReference type="NCBI Taxonomy" id="171969"/>
    <lineage>
        <taxon>Eukaryota</taxon>
        <taxon>Viridiplantae</taxon>
        <taxon>Streptophyta</taxon>
        <taxon>Embryophyta</taxon>
        <taxon>Tracheophyta</taxon>
        <taxon>Spermatophyta</taxon>
        <taxon>Magnoliopsida</taxon>
        <taxon>eudicotyledons</taxon>
        <taxon>Gunneridae</taxon>
        <taxon>Pentapetalae</taxon>
        <taxon>Caryophyllales</taxon>
        <taxon>Cactineae</taxon>
        <taxon>Cactaceae</taxon>
        <taxon>Cactoideae</taxon>
        <taxon>Echinocereeae</taxon>
        <taxon>Carnegiea</taxon>
    </lineage>
</organism>
<dbReference type="InterPro" id="IPR039663">
    <property type="entry name" value="AIP/AIPL1/TTC9"/>
</dbReference>
<protein>
    <submittedName>
        <fullName evidence="3">Uncharacterized protein</fullName>
    </submittedName>
</protein>
<accession>A0A9Q1JHE8</accession>
<sequence length="187" mass="21117">MPEPDEDARLTEELGISLNFNLGTCWLKLCAYKVARDHFDFTIRLNSCNVKARFRRARALLKLGSVQEAYNDILLAFKFDLSNQEVKKNLDMVKQKCKSKCMKDQVGQTKIGTDFAVVSTNLTEVNCPSQLNSHDGELDESGQFSKLDLRVDKKKKECAIEELNDSLLNQRACQDSSSIEASIEKMG</sequence>
<evidence type="ECO:0000313" key="4">
    <source>
        <dbReference type="Proteomes" id="UP001153076"/>
    </source>
</evidence>
<gene>
    <name evidence="3" type="ORF">Cgig2_021920</name>
</gene>
<reference evidence="3" key="1">
    <citation type="submission" date="2022-04" db="EMBL/GenBank/DDBJ databases">
        <title>Carnegiea gigantea Genome sequencing and assembly v2.</title>
        <authorList>
            <person name="Copetti D."/>
            <person name="Sanderson M.J."/>
            <person name="Burquez A."/>
            <person name="Wojciechowski M.F."/>
        </authorList>
    </citation>
    <scope>NUCLEOTIDE SEQUENCE</scope>
    <source>
        <strain evidence="3">SGP5-SGP5p</strain>
        <tissue evidence="3">Aerial part</tissue>
    </source>
</reference>
<dbReference type="EMBL" id="JAKOGI010001489">
    <property type="protein sequence ID" value="KAJ8425357.1"/>
    <property type="molecule type" value="Genomic_DNA"/>
</dbReference>
<proteinExistence type="predicted"/>
<comment type="caution">
    <text evidence="3">The sequence shown here is derived from an EMBL/GenBank/DDBJ whole genome shotgun (WGS) entry which is preliminary data.</text>
</comment>
<dbReference type="InterPro" id="IPR011990">
    <property type="entry name" value="TPR-like_helical_dom_sf"/>
</dbReference>
<evidence type="ECO:0000256" key="1">
    <source>
        <dbReference type="ARBA" id="ARBA00022737"/>
    </source>
</evidence>
<dbReference type="Gene3D" id="1.25.40.10">
    <property type="entry name" value="Tetratricopeptide repeat domain"/>
    <property type="match status" value="1"/>
</dbReference>
<evidence type="ECO:0000313" key="3">
    <source>
        <dbReference type="EMBL" id="KAJ8425357.1"/>
    </source>
</evidence>
<keyword evidence="2" id="KW-0802">TPR repeat</keyword>
<dbReference type="AlphaFoldDB" id="A0A9Q1JHE8"/>
<name>A0A9Q1JHE8_9CARY</name>